<dbReference type="InterPro" id="IPR008977">
    <property type="entry name" value="PHM/PNGase_F_dom_sf"/>
</dbReference>
<sequence>MEKFLRCLILLTLLTVIAYAEKFLATMPGAHPQKADEYICTQIPLPQFKSLIGYVTGFKPIVNDSVHHIIISACDEWMPGDVASRPGPCDSQCRSHILYAWAHHGSSLVLPEGSAFEIGKNTEIKSLSMEVHYSRREEKPDYATIELTYTLEPQPNRAGIILLYNDIASIPPHVQHFPTNISCQLHTDVPLRVIGVRSHAHDLNRGVYSYAYRSSDGEYHVIAKANAQWPQTFYKTTQLSAGAEPVYLRNGDILMGRCVYDSMERDRATDMGSTHADEMCNVYIMYTINSRYDPPFPELCADDVIPDVWENAPAEATEYVTNTPPAPVKEEEEPSKSSLPRAIEFEPDAHWSVKGIPLVSGIAFSNDAHGKPVLYALLRGNNPWNTESFDNNFEYIERSADYVPSPILKIDPVSGRIIKSFGDNQFILPHGLSISKNEEGKPIALWITDLARHQVIKFDWNAWSKPSMVLGRFYKPGNDESSFCQPADVAVASTGEIFVADGYCNQRVVKFSPSGKYITEWGVGGVDVRGSSFRGFVIAHSIVVLPATDGGVEQVCVADRERGMIDCYNLNGHRIAQYGGNILQPSVFAITFNPLYKLMFGVTGPSTGLSTMGEYLTVDGETNAENAFAFRPIFGSKESSDSLFRDINDRSHIIDLDLNSPHDLEVSSDGSMLFVAQMQAPYLRKIDIVKSVKTGDTAGKNTSDGSNFLMLSSIPRTLTQKIIISCALVTLCTVVVIIVLVLFRSRKSKLWSSHKVSKFQKHRSGNCGGKWKRYDGFQPLQQEELQGLGTAVDENDEDEDGGDSNTIIDIRQFGPPNTRANHFHDSESIHHTIKLPKRGHLRHTFPHFQPR</sequence>
<feature type="compositionally biased region" description="Acidic residues" evidence="16">
    <location>
        <begin position="793"/>
        <end position="802"/>
    </location>
</feature>
<comment type="cofactor">
    <cofactor evidence="2">
        <name>Zn(2+)</name>
        <dbReference type="ChEBI" id="CHEBI:29105"/>
    </cofactor>
</comment>
<comment type="similarity">
    <text evidence="3">In the C-terminal section; belongs to the peptidyl-alpha-hydroxyglycine alpha-amidating lyase family.</text>
</comment>
<keyword evidence="17" id="KW-0812">Transmembrane</keyword>
<keyword evidence="22" id="KW-1185">Reference proteome</keyword>
<evidence type="ECO:0000256" key="10">
    <source>
        <dbReference type="ARBA" id="ARBA00023239"/>
    </source>
</evidence>
<feature type="region of interest" description="Disordered" evidence="16">
    <location>
        <begin position="792"/>
        <end position="811"/>
    </location>
</feature>
<evidence type="ECO:0000313" key="22">
    <source>
        <dbReference type="Proteomes" id="UP000321570"/>
    </source>
</evidence>
<feature type="domain" description="Copper type II ascorbate-dependent monooxygenase N-terminal" evidence="19">
    <location>
        <begin position="31"/>
        <end position="138"/>
    </location>
</feature>
<evidence type="ECO:0000256" key="12">
    <source>
        <dbReference type="ARBA" id="ARBA00048431"/>
    </source>
</evidence>
<keyword evidence="17" id="KW-1133">Transmembrane helix</keyword>
<dbReference type="PANTHER" id="PTHR10680:SF14">
    <property type="entry name" value="PEPTIDYL-GLYCINE ALPHA-AMIDATING MONOOXYGENASE"/>
    <property type="match status" value="1"/>
</dbReference>
<keyword evidence="9" id="KW-0325">Glycoprotein</keyword>
<feature type="binding site" evidence="13">
    <location>
        <position position="68"/>
    </location>
    <ligand>
        <name>Cu(2+)</name>
        <dbReference type="ChEBI" id="CHEBI:29036"/>
        <label>1</label>
        <note>catalytic</note>
    </ligand>
</feature>
<dbReference type="SUPFAM" id="SSF49742">
    <property type="entry name" value="PHM/PNGase F"/>
    <property type="match status" value="2"/>
</dbReference>
<evidence type="ECO:0000256" key="9">
    <source>
        <dbReference type="ARBA" id="ARBA00023180"/>
    </source>
</evidence>
<dbReference type="SUPFAM" id="SSF101898">
    <property type="entry name" value="NHL repeat"/>
    <property type="match status" value="1"/>
</dbReference>
<dbReference type="AlphaFoldDB" id="A0A564YLA6"/>
<reference evidence="21 22" key="1">
    <citation type="submission" date="2019-07" db="EMBL/GenBank/DDBJ databases">
        <authorList>
            <person name="Jastrzebski P J."/>
            <person name="Paukszto L."/>
            <person name="Jastrzebski P J."/>
        </authorList>
    </citation>
    <scope>NUCLEOTIDE SEQUENCE [LARGE SCALE GENOMIC DNA]</scope>
    <source>
        <strain evidence="21 22">WMS-il1</strain>
    </source>
</reference>
<dbReference type="InterPro" id="IPR001258">
    <property type="entry name" value="NHL_repeat"/>
</dbReference>
<dbReference type="InterPro" id="IPR014784">
    <property type="entry name" value="Cu2_ascorb_mOase-like_C"/>
</dbReference>
<dbReference type="GO" id="GO:0016020">
    <property type="term" value="C:membrane"/>
    <property type="evidence" value="ECO:0007669"/>
    <property type="project" value="InterPro"/>
</dbReference>
<feature type="domain" description="Copper type II ascorbate-dependent monooxygenase C-terminal" evidence="20">
    <location>
        <begin position="157"/>
        <end position="287"/>
    </location>
</feature>
<dbReference type="EMBL" id="CABIJS010000255">
    <property type="protein sequence ID" value="VUZ47739.1"/>
    <property type="molecule type" value="Genomic_DNA"/>
</dbReference>
<protein>
    <recommendedName>
        <fullName evidence="23">Peptidylamidoglycolate lyase</fullName>
    </recommendedName>
</protein>
<dbReference type="Proteomes" id="UP000321570">
    <property type="component" value="Unassembled WGS sequence"/>
</dbReference>
<dbReference type="GO" id="GO:0005576">
    <property type="term" value="C:extracellular region"/>
    <property type="evidence" value="ECO:0007669"/>
    <property type="project" value="TreeGrafter"/>
</dbReference>
<feature type="disulfide bond" evidence="14">
    <location>
        <begin position="258"/>
        <end position="280"/>
    </location>
</feature>
<dbReference type="Gene3D" id="2.120.10.30">
    <property type="entry name" value="TolB, C-terminal domain"/>
    <property type="match status" value="1"/>
</dbReference>
<dbReference type="GO" id="GO:0005507">
    <property type="term" value="F:copper ion binding"/>
    <property type="evidence" value="ECO:0007669"/>
    <property type="project" value="InterPro"/>
</dbReference>
<dbReference type="InterPro" id="IPR000720">
    <property type="entry name" value="PHM/PAL"/>
</dbReference>
<feature type="disulfide bond" evidence="14">
    <location>
        <begin position="183"/>
        <end position="300"/>
    </location>
</feature>
<dbReference type="CDD" id="cd14958">
    <property type="entry name" value="NHL_PAL_like"/>
    <property type="match status" value="1"/>
</dbReference>
<feature type="chain" id="PRO_5021937892" description="Peptidylamidoglycolate lyase" evidence="18">
    <location>
        <begin position="21"/>
        <end position="851"/>
    </location>
</feature>
<dbReference type="Pfam" id="PF01082">
    <property type="entry name" value="Cu2_monooxygen"/>
    <property type="match status" value="1"/>
</dbReference>
<evidence type="ECO:0000256" key="11">
    <source>
        <dbReference type="ARBA" id="ARBA00023268"/>
    </source>
</evidence>
<feature type="binding site" evidence="13">
    <location>
        <position position="132"/>
    </location>
    <ligand>
        <name>Cu(2+)</name>
        <dbReference type="ChEBI" id="CHEBI:29036"/>
        <label>1</label>
        <note>catalytic</note>
    </ligand>
</feature>
<dbReference type="PROSITE" id="PS51125">
    <property type="entry name" value="NHL"/>
    <property type="match status" value="1"/>
</dbReference>
<comment type="catalytic activity">
    <reaction evidence="12">
        <text>a [peptide]-C-terminal glycine + 2 L-ascorbate + O2 = a [peptide]-C-terminal (2S)-2-hydroxyglycine + 2 monodehydro-L-ascorbate radical + H2O</text>
        <dbReference type="Rhea" id="RHEA:21452"/>
        <dbReference type="Rhea" id="RHEA-COMP:13486"/>
        <dbReference type="Rhea" id="RHEA-COMP:15321"/>
        <dbReference type="ChEBI" id="CHEBI:15377"/>
        <dbReference type="ChEBI" id="CHEBI:15379"/>
        <dbReference type="ChEBI" id="CHEBI:38290"/>
        <dbReference type="ChEBI" id="CHEBI:59513"/>
        <dbReference type="ChEBI" id="CHEBI:137000"/>
        <dbReference type="ChEBI" id="CHEBI:142768"/>
        <dbReference type="EC" id="1.14.17.3"/>
    </reaction>
</comment>
<feature type="binding site" evidence="13">
    <location>
        <position position="201"/>
    </location>
    <ligand>
        <name>Cu(2+)</name>
        <dbReference type="ChEBI" id="CHEBI:29036"/>
        <label>1</label>
        <note>catalytic</note>
    </ligand>
</feature>
<dbReference type="GO" id="GO:0004598">
    <property type="term" value="F:peptidylamidoglycolate lyase activity"/>
    <property type="evidence" value="ECO:0007669"/>
    <property type="project" value="UniProtKB-EC"/>
</dbReference>
<feature type="transmembrane region" description="Helical" evidence="17">
    <location>
        <begin position="722"/>
        <end position="743"/>
    </location>
</feature>
<feature type="binding site" evidence="13">
    <location>
        <position position="67"/>
    </location>
    <ligand>
        <name>Cu(2+)</name>
        <dbReference type="ChEBI" id="CHEBI:29036"/>
        <label>1</label>
        <note>catalytic</note>
    </ligand>
</feature>
<evidence type="ECO:0000256" key="2">
    <source>
        <dbReference type="ARBA" id="ARBA00001947"/>
    </source>
</evidence>
<proteinExistence type="inferred from homology"/>
<evidence type="ECO:0000256" key="3">
    <source>
        <dbReference type="ARBA" id="ARBA00006026"/>
    </source>
</evidence>
<evidence type="ECO:0000256" key="18">
    <source>
        <dbReference type="SAM" id="SignalP"/>
    </source>
</evidence>
<dbReference type="InterPro" id="IPR024548">
    <property type="entry name" value="Cu2_monoox_C"/>
</dbReference>
<evidence type="ECO:0008006" key="23">
    <source>
        <dbReference type="Google" id="ProtNLM"/>
    </source>
</evidence>
<keyword evidence="13" id="KW-0186">Copper</keyword>
<dbReference type="GO" id="GO:0004504">
    <property type="term" value="F:peptidylglycine monooxygenase activity"/>
    <property type="evidence" value="ECO:0007669"/>
    <property type="project" value="UniProtKB-EC"/>
</dbReference>
<keyword evidence="8 14" id="KW-1015">Disulfide bond</keyword>
<dbReference type="Pfam" id="PF01436">
    <property type="entry name" value="NHL"/>
    <property type="match status" value="1"/>
</dbReference>
<dbReference type="GO" id="GO:0006518">
    <property type="term" value="P:peptide metabolic process"/>
    <property type="evidence" value="ECO:0007669"/>
    <property type="project" value="InterPro"/>
</dbReference>
<keyword evidence="11" id="KW-0511">Multifunctional enzyme</keyword>
<evidence type="ECO:0000259" key="20">
    <source>
        <dbReference type="Pfam" id="PF03712"/>
    </source>
</evidence>
<dbReference type="InterPro" id="IPR036939">
    <property type="entry name" value="Cu2_ascorb_mOase_N_sf"/>
</dbReference>
<evidence type="ECO:0000256" key="13">
    <source>
        <dbReference type="PIRSR" id="PIRSR600720-2"/>
    </source>
</evidence>
<keyword evidence="10" id="KW-0456">Lyase</keyword>
<evidence type="ECO:0000256" key="6">
    <source>
        <dbReference type="ARBA" id="ARBA00022729"/>
    </source>
</evidence>
<gene>
    <name evidence="21" type="ORF">WMSIL1_LOCUS7225</name>
</gene>
<evidence type="ECO:0000256" key="17">
    <source>
        <dbReference type="SAM" id="Phobius"/>
    </source>
</evidence>
<dbReference type="InterPro" id="IPR011042">
    <property type="entry name" value="6-blade_b-propeller_TolB-like"/>
</dbReference>
<keyword evidence="17" id="KW-0472">Membrane</keyword>
<evidence type="ECO:0000256" key="1">
    <source>
        <dbReference type="ARBA" id="ARBA00000686"/>
    </source>
</evidence>
<evidence type="ECO:0000256" key="15">
    <source>
        <dbReference type="PROSITE-ProRule" id="PRU00504"/>
    </source>
</evidence>
<feature type="signal peptide" evidence="18">
    <location>
        <begin position="1"/>
        <end position="20"/>
    </location>
</feature>
<evidence type="ECO:0000313" key="21">
    <source>
        <dbReference type="EMBL" id="VUZ47739.1"/>
    </source>
</evidence>
<dbReference type="Pfam" id="PF03712">
    <property type="entry name" value="Cu2_monoox_C"/>
    <property type="match status" value="1"/>
</dbReference>
<feature type="disulfide bond" evidence="14">
    <location>
        <begin position="74"/>
        <end position="93"/>
    </location>
</feature>
<evidence type="ECO:0000256" key="7">
    <source>
        <dbReference type="ARBA" id="ARBA00022737"/>
    </source>
</evidence>
<evidence type="ECO:0000256" key="16">
    <source>
        <dbReference type="SAM" id="MobiDB-lite"/>
    </source>
</evidence>
<comment type="catalytic activity">
    <reaction evidence="1">
        <text>a [peptide]-C-terminal (2S)-2-hydroxyglycine = a [peptide]-C-terminal amide + glyoxylate</text>
        <dbReference type="Rhea" id="RHEA:20924"/>
        <dbReference type="Rhea" id="RHEA-COMP:13485"/>
        <dbReference type="Rhea" id="RHEA-COMP:15321"/>
        <dbReference type="ChEBI" id="CHEBI:36655"/>
        <dbReference type="ChEBI" id="CHEBI:137001"/>
        <dbReference type="ChEBI" id="CHEBI:142768"/>
        <dbReference type="EC" id="4.3.2.5"/>
    </reaction>
</comment>
<evidence type="ECO:0000256" key="8">
    <source>
        <dbReference type="ARBA" id="ARBA00023157"/>
    </source>
</evidence>
<name>A0A564YLA6_HYMDI</name>
<comment type="cofactor">
    <cofactor evidence="13">
        <name>Cu(2+)</name>
        <dbReference type="ChEBI" id="CHEBI:29036"/>
    </cofactor>
    <text evidence="13">Binds 2 Cu(2+) ions per subunit.</text>
</comment>
<keyword evidence="7" id="KW-0677">Repeat</keyword>
<organism evidence="21 22">
    <name type="scientific">Hymenolepis diminuta</name>
    <name type="common">Rat tapeworm</name>
    <dbReference type="NCBI Taxonomy" id="6216"/>
    <lineage>
        <taxon>Eukaryota</taxon>
        <taxon>Metazoa</taxon>
        <taxon>Spiralia</taxon>
        <taxon>Lophotrochozoa</taxon>
        <taxon>Platyhelminthes</taxon>
        <taxon>Cestoda</taxon>
        <taxon>Eucestoda</taxon>
        <taxon>Cyclophyllidea</taxon>
        <taxon>Hymenolepididae</taxon>
        <taxon>Hymenolepis</taxon>
    </lineage>
</organism>
<evidence type="ECO:0000256" key="4">
    <source>
        <dbReference type="ARBA" id="ARBA00010263"/>
    </source>
</evidence>
<evidence type="ECO:0000256" key="14">
    <source>
        <dbReference type="PIRSR" id="PIRSR600720-3"/>
    </source>
</evidence>
<feature type="binding site" evidence="13">
    <location>
        <position position="279"/>
    </location>
    <ligand>
        <name>Cu(2+)</name>
        <dbReference type="ChEBI" id="CHEBI:29036"/>
        <label>1</label>
        <note>catalytic</note>
    </ligand>
</feature>
<dbReference type="Gene3D" id="2.60.120.230">
    <property type="match status" value="1"/>
</dbReference>
<keyword evidence="5 13" id="KW-0479">Metal-binding</keyword>
<evidence type="ECO:0000256" key="5">
    <source>
        <dbReference type="ARBA" id="ARBA00022723"/>
    </source>
</evidence>
<comment type="similarity">
    <text evidence="4">In the N-terminal section; belongs to the copper type II ascorbate-dependent monooxygenase family.</text>
</comment>
<feature type="binding site" evidence="13">
    <location>
        <position position="199"/>
    </location>
    <ligand>
        <name>Cu(2+)</name>
        <dbReference type="ChEBI" id="CHEBI:29036"/>
        <label>1</label>
        <note>catalytic</note>
    </ligand>
</feature>
<dbReference type="PRINTS" id="PR00790">
    <property type="entry name" value="PAMONOXGNASE"/>
</dbReference>
<dbReference type="InterPro" id="IPR000323">
    <property type="entry name" value="Cu2_ascorb_mOase_N"/>
</dbReference>
<feature type="repeat" description="NHL" evidence="15">
    <location>
        <begin position="470"/>
        <end position="514"/>
    </location>
</feature>
<keyword evidence="6 18" id="KW-0732">Signal</keyword>
<evidence type="ECO:0000259" key="19">
    <source>
        <dbReference type="Pfam" id="PF01082"/>
    </source>
</evidence>
<dbReference type="Gene3D" id="2.60.120.310">
    <property type="entry name" value="Copper type II, ascorbate-dependent monooxygenase, N-terminal domain"/>
    <property type="match status" value="1"/>
</dbReference>
<dbReference type="PANTHER" id="PTHR10680">
    <property type="entry name" value="PEPTIDYL-GLYCINE ALPHA-AMIDATING MONOOXYGENASE"/>
    <property type="match status" value="1"/>
</dbReference>
<accession>A0A564YLA6</accession>